<protein>
    <submittedName>
        <fullName evidence="2">Uncharacterized protein</fullName>
    </submittedName>
</protein>
<keyword evidence="3" id="KW-1185">Reference proteome</keyword>
<organism evidence="2 3">
    <name type="scientific">Agrocybe chaxingu</name>
    <dbReference type="NCBI Taxonomy" id="84603"/>
    <lineage>
        <taxon>Eukaryota</taxon>
        <taxon>Fungi</taxon>
        <taxon>Dikarya</taxon>
        <taxon>Basidiomycota</taxon>
        <taxon>Agaricomycotina</taxon>
        <taxon>Agaricomycetes</taxon>
        <taxon>Agaricomycetidae</taxon>
        <taxon>Agaricales</taxon>
        <taxon>Agaricineae</taxon>
        <taxon>Strophariaceae</taxon>
        <taxon>Agrocybe</taxon>
    </lineage>
</organism>
<sequence>MGDPSYFRLVPASCATVPIDWTKVPEASKKFLLDDWGTDWSDPKMEKKRPLPATIEDFAKMVHSSKFFGYMHPKLCTLLLDISEFGLAAQAKIPVNCLQIPGPRFYMKYLSCVWFVMFLPGERDGITGCSPKVPEVSWEEEEDKEEEKDKEDKEDKDEDEEDEEENKKQVARDKAVAEEFDPRLCEEIERWGTLRAQVNKRVADWEGFTLKSSLQDAQMSEAIMGLPRDHPAFRSMMTNAMSSLKSMS</sequence>
<dbReference type="Proteomes" id="UP001148786">
    <property type="component" value="Unassembled WGS sequence"/>
</dbReference>
<evidence type="ECO:0000256" key="1">
    <source>
        <dbReference type="SAM" id="MobiDB-lite"/>
    </source>
</evidence>
<name>A0A9W8JVJ7_9AGAR</name>
<dbReference type="EMBL" id="JANKHO010001531">
    <property type="protein sequence ID" value="KAJ3500862.1"/>
    <property type="molecule type" value="Genomic_DNA"/>
</dbReference>
<feature type="compositionally biased region" description="Acidic residues" evidence="1">
    <location>
        <begin position="137"/>
        <end position="164"/>
    </location>
</feature>
<evidence type="ECO:0000313" key="3">
    <source>
        <dbReference type="Proteomes" id="UP001148786"/>
    </source>
</evidence>
<gene>
    <name evidence="2" type="ORF">NLJ89_g9602</name>
</gene>
<dbReference type="OrthoDB" id="3020383at2759"/>
<reference evidence="2" key="1">
    <citation type="submission" date="2022-07" db="EMBL/GenBank/DDBJ databases">
        <title>Genome Sequence of Agrocybe chaxingu.</title>
        <authorList>
            <person name="Buettner E."/>
        </authorList>
    </citation>
    <scope>NUCLEOTIDE SEQUENCE</scope>
    <source>
        <strain evidence="2">MP-N11</strain>
    </source>
</reference>
<proteinExistence type="predicted"/>
<feature type="region of interest" description="Disordered" evidence="1">
    <location>
        <begin position="129"/>
        <end position="173"/>
    </location>
</feature>
<accession>A0A9W8JVJ7</accession>
<dbReference type="AlphaFoldDB" id="A0A9W8JVJ7"/>
<comment type="caution">
    <text evidence="2">The sequence shown here is derived from an EMBL/GenBank/DDBJ whole genome shotgun (WGS) entry which is preliminary data.</text>
</comment>
<evidence type="ECO:0000313" key="2">
    <source>
        <dbReference type="EMBL" id="KAJ3500862.1"/>
    </source>
</evidence>